<proteinExistence type="predicted"/>
<protein>
    <submittedName>
        <fullName evidence="2">Uncharacterized protein</fullName>
    </submittedName>
</protein>
<keyword evidence="1" id="KW-1133">Transmembrane helix</keyword>
<sequence length="262" mass="31436">MTTHRFDNYDFENSADWMNFKSIYPIQEQGVRAKELKMKWYKLRIDPNFNILAQSCDCLTIFQVIQISLFFLSILGLPFGNFVGFLLIFHFIEIFTLHGIPKLQIDYLKRVIFDDNTHYFLYLLVFWVVNYGILWIIPAYIGSYIYFIHILMENPLVPNSIKQIIRPHFAIEDSLFDLKIDYEVNLGYALIFLYITHNARYVILYWLYLKMRYILNRRMQLKFASDHNNYGILLNVLPRAFQDFFRNLGSICDWLIEISSHN</sequence>
<keyword evidence="1" id="KW-0472">Membrane</keyword>
<evidence type="ECO:0000313" key="2">
    <source>
        <dbReference type="EMBL" id="CAG9323578.1"/>
    </source>
</evidence>
<feature type="transmembrane region" description="Helical" evidence="1">
    <location>
        <begin position="186"/>
        <end position="209"/>
    </location>
</feature>
<evidence type="ECO:0000256" key="1">
    <source>
        <dbReference type="SAM" id="Phobius"/>
    </source>
</evidence>
<reference evidence="2" key="1">
    <citation type="submission" date="2021-09" db="EMBL/GenBank/DDBJ databases">
        <authorList>
            <consortium name="AG Swart"/>
            <person name="Singh M."/>
            <person name="Singh A."/>
            <person name="Seah K."/>
            <person name="Emmerich C."/>
        </authorList>
    </citation>
    <scope>NUCLEOTIDE SEQUENCE</scope>
    <source>
        <strain evidence="2">ATCC30299</strain>
    </source>
</reference>
<organism evidence="2 3">
    <name type="scientific">Blepharisma stoltei</name>
    <dbReference type="NCBI Taxonomy" id="1481888"/>
    <lineage>
        <taxon>Eukaryota</taxon>
        <taxon>Sar</taxon>
        <taxon>Alveolata</taxon>
        <taxon>Ciliophora</taxon>
        <taxon>Postciliodesmatophora</taxon>
        <taxon>Heterotrichea</taxon>
        <taxon>Heterotrichida</taxon>
        <taxon>Blepharismidae</taxon>
        <taxon>Blepharisma</taxon>
    </lineage>
</organism>
<comment type="caution">
    <text evidence="2">The sequence shown here is derived from an EMBL/GenBank/DDBJ whole genome shotgun (WGS) entry which is preliminary data.</text>
</comment>
<dbReference type="EMBL" id="CAJZBQ010000034">
    <property type="protein sequence ID" value="CAG9323578.1"/>
    <property type="molecule type" value="Genomic_DNA"/>
</dbReference>
<keyword evidence="1" id="KW-0812">Transmembrane</keyword>
<keyword evidence="3" id="KW-1185">Reference proteome</keyword>
<name>A0AAU9JDH0_9CILI</name>
<feature type="transmembrane region" description="Helical" evidence="1">
    <location>
        <begin position="120"/>
        <end position="147"/>
    </location>
</feature>
<dbReference type="Proteomes" id="UP001162131">
    <property type="component" value="Unassembled WGS sequence"/>
</dbReference>
<evidence type="ECO:0000313" key="3">
    <source>
        <dbReference type="Proteomes" id="UP001162131"/>
    </source>
</evidence>
<dbReference type="AlphaFoldDB" id="A0AAU9JDH0"/>
<gene>
    <name evidence="2" type="ORF">BSTOLATCC_MIC34227</name>
</gene>
<accession>A0AAU9JDH0</accession>